<gene>
    <name evidence="4" type="ORF">P174DRAFT_362188</name>
</gene>
<feature type="region of interest" description="Disordered" evidence="1">
    <location>
        <begin position="590"/>
        <end position="637"/>
    </location>
</feature>
<dbReference type="OrthoDB" id="269822at2759"/>
<dbReference type="RefSeq" id="XP_024688233.1">
    <property type="nucleotide sequence ID" value="XM_024821837.1"/>
</dbReference>
<dbReference type="STRING" id="1392255.A0A2I1CPU6"/>
<feature type="signal peptide" evidence="3">
    <location>
        <begin position="1"/>
        <end position="24"/>
    </location>
</feature>
<feature type="region of interest" description="Disordered" evidence="1">
    <location>
        <begin position="651"/>
        <end position="676"/>
    </location>
</feature>
<feature type="transmembrane region" description="Helical" evidence="2">
    <location>
        <begin position="378"/>
        <end position="399"/>
    </location>
</feature>
<feature type="region of interest" description="Disordered" evidence="1">
    <location>
        <begin position="705"/>
        <end position="758"/>
    </location>
</feature>
<accession>A0A2I1CPU6</accession>
<feature type="transmembrane region" description="Helical" evidence="2">
    <location>
        <begin position="305"/>
        <end position="326"/>
    </location>
</feature>
<dbReference type="OMA" id="HGFTYPG"/>
<dbReference type="AlphaFoldDB" id="A0A2I1CPU6"/>
<dbReference type="PANTHER" id="PTHR31145:SF8">
    <property type="entry name" value="INTEGRAL MEMBRANE PROTEIN (AFU_ORTHOLOGUE AFUA_2G17475)"/>
    <property type="match status" value="1"/>
</dbReference>
<dbReference type="InterPro" id="IPR040241">
    <property type="entry name" value="TRP_Flc/Pkd2-like"/>
</dbReference>
<evidence type="ECO:0000256" key="1">
    <source>
        <dbReference type="SAM" id="MobiDB-lite"/>
    </source>
</evidence>
<dbReference type="VEuPathDB" id="FungiDB:P174DRAFT_362188"/>
<keyword evidence="2" id="KW-0812">Transmembrane</keyword>
<keyword evidence="2" id="KW-0472">Membrane</keyword>
<keyword evidence="2" id="KW-1133">Transmembrane helix</keyword>
<proteinExistence type="predicted"/>
<keyword evidence="5" id="KW-1185">Reference proteome</keyword>
<comment type="caution">
    <text evidence="4">The sequence shown here is derived from an EMBL/GenBank/DDBJ whole genome shotgun (WGS) entry which is preliminary data.</text>
</comment>
<feature type="transmembrane region" description="Helical" evidence="2">
    <location>
        <begin position="448"/>
        <end position="470"/>
    </location>
</feature>
<protein>
    <recommendedName>
        <fullName evidence="6">Integral membrane protein</fullName>
    </recommendedName>
</protein>
<feature type="transmembrane region" description="Helical" evidence="2">
    <location>
        <begin position="420"/>
        <end position="442"/>
    </location>
</feature>
<feature type="chain" id="PRO_5014183727" description="Integral membrane protein" evidence="3">
    <location>
        <begin position="25"/>
        <end position="758"/>
    </location>
</feature>
<dbReference type="EMBL" id="MSZS01000001">
    <property type="protein sequence ID" value="PKX99638.1"/>
    <property type="molecule type" value="Genomic_DNA"/>
</dbReference>
<reference evidence="5" key="1">
    <citation type="journal article" date="2018" name="Proc. Natl. Acad. Sci. U.S.A.">
        <title>Linking secondary metabolites to gene clusters through genome sequencing of six diverse Aspergillus species.</title>
        <authorList>
            <person name="Kaerboelling I."/>
            <person name="Vesth T.C."/>
            <person name="Frisvad J.C."/>
            <person name="Nybo J.L."/>
            <person name="Theobald S."/>
            <person name="Kuo A."/>
            <person name="Bowyer P."/>
            <person name="Matsuda Y."/>
            <person name="Mondo S."/>
            <person name="Lyhne E.K."/>
            <person name="Kogle M.E."/>
            <person name="Clum A."/>
            <person name="Lipzen A."/>
            <person name="Salamov A."/>
            <person name="Ngan C.Y."/>
            <person name="Daum C."/>
            <person name="Chiniquy J."/>
            <person name="Barry K."/>
            <person name="LaButti K."/>
            <person name="Haridas S."/>
            <person name="Simmons B.A."/>
            <person name="Magnuson J.K."/>
            <person name="Mortensen U.H."/>
            <person name="Larsen T.O."/>
            <person name="Grigoriev I.V."/>
            <person name="Baker S.E."/>
            <person name="Andersen M.R."/>
        </authorList>
    </citation>
    <scope>NUCLEOTIDE SEQUENCE [LARGE SCALE GENOMIC DNA]</scope>
    <source>
        <strain evidence="5">IBT 16806</strain>
    </source>
</reference>
<sequence length="758" mass="84972">MLPGSYSLRRLLIFLFVFILPCEGAFVRHSPCETSVLNRSSDVNLHIDSIRGRIHSSQDARTLSLTLLGLYNASQVTCTDVQLTEEHDLRFRVLGYPVGRLDRIQKLCYSPPVLWRLPDSLQVSQWELTYSLAYSHRLHTLAGEFEFSLPNGTNIGCTAARITPDIGAAASAAFTYLPAAIMLLVGIASWCRHTQQRRRPVLEHGTTPAPQDSVRKIVVDVADYVRYLQFIFLTGSLTMQYPGFYQPVVSQLAWSSLLFWSGPIDHGFTYPGIEDGIYATNGTCGLEYMAQNLGFPSMLDIMFDALINLCIVVSAIVVILLVGWLIKCRSRQGVSLDSVLVKIPEACRSIVGVTLLFFSLPLLAYLAYPFVLVAYLPSYRICLMVLMIGVLVGSNLFIARYQTKQKPRSDHNSSKASPRFGTSMEYIAHYLLYCLPLIQGLAIGGLQLWGWVQLLLLGGCELTLLAHLILQRRTKFMLSKSAWCTAVRLLTLILSVAFVCPSREITRQWIGYFILVLHGVVVVFGFLFISLWHIARFAIKGPDRRVAGDRWVGSSTVLHLNLAELSSPSDKRRGLDRKSLGVNSFDSISDRCRPGSSRRIYRGFENRPDMPNSPTLPEATVPYSPNTSTFYRPPRSLNGRVTSYEYENANSDSIGPVIQSSESAQTDSNSSQHSSNAFDELLRLPSKSGVDYSFRESDLYYGWRHGDSGPQESSNESTDEGQSSRQAVLNWERSSIERFKQKKTKEKGFQVMRPPRPM</sequence>
<feature type="compositionally biased region" description="Polar residues" evidence="1">
    <location>
        <begin position="710"/>
        <end position="727"/>
    </location>
</feature>
<organism evidence="4 5">
    <name type="scientific">Aspergillus novofumigatus (strain IBT 16806)</name>
    <dbReference type="NCBI Taxonomy" id="1392255"/>
    <lineage>
        <taxon>Eukaryota</taxon>
        <taxon>Fungi</taxon>
        <taxon>Dikarya</taxon>
        <taxon>Ascomycota</taxon>
        <taxon>Pezizomycotina</taxon>
        <taxon>Eurotiomycetes</taxon>
        <taxon>Eurotiomycetidae</taxon>
        <taxon>Eurotiales</taxon>
        <taxon>Aspergillaceae</taxon>
        <taxon>Aspergillus</taxon>
        <taxon>Aspergillus subgen. Fumigati</taxon>
    </lineage>
</organism>
<feature type="transmembrane region" description="Helical" evidence="2">
    <location>
        <begin position="511"/>
        <end position="535"/>
    </location>
</feature>
<feature type="transmembrane region" description="Helical" evidence="2">
    <location>
        <begin position="346"/>
        <end position="366"/>
    </location>
</feature>
<dbReference type="GO" id="GO:0055085">
    <property type="term" value="P:transmembrane transport"/>
    <property type="evidence" value="ECO:0007669"/>
    <property type="project" value="TreeGrafter"/>
</dbReference>
<dbReference type="PANTHER" id="PTHR31145">
    <property type="entry name" value="INTEGRAL MEMBRANE PROTEIN (AFU_ORTHOLOGUE AFUA_7G01610)"/>
    <property type="match status" value="1"/>
</dbReference>
<dbReference type="GeneID" id="36529163"/>
<evidence type="ECO:0008006" key="6">
    <source>
        <dbReference type="Google" id="ProtNLM"/>
    </source>
</evidence>
<dbReference type="Proteomes" id="UP000234474">
    <property type="component" value="Unassembled WGS sequence"/>
</dbReference>
<evidence type="ECO:0000313" key="4">
    <source>
        <dbReference type="EMBL" id="PKX99638.1"/>
    </source>
</evidence>
<feature type="transmembrane region" description="Helical" evidence="2">
    <location>
        <begin position="224"/>
        <end position="244"/>
    </location>
</feature>
<keyword evidence="3" id="KW-0732">Signal</keyword>
<evidence type="ECO:0000256" key="2">
    <source>
        <dbReference type="SAM" id="Phobius"/>
    </source>
</evidence>
<evidence type="ECO:0000313" key="5">
    <source>
        <dbReference type="Proteomes" id="UP000234474"/>
    </source>
</evidence>
<dbReference type="GO" id="GO:0016020">
    <property type="term" value="C:membrane"/>
    <property type="evidence" value="ECO:0007669"/>
    <property type="project" value="TreeGrafter"/>
</dbReference>
<name>A0A2I1CPU6_ASPN1</name>
<evidence type="ECO:0000256" key="3">
    <source>
        <dbReference type="SAM" id="SignalP"/>
    </source>
</evidence>
<feature type="transmembrane region" description="Helical" evidence="2">
    <location>
        <begin position="166"/>
        <end position="190"/>
    </location>
</feature>